<evidence type="ECO:0000256" key="5">
    <source>
        <dbReference type="SAM" id="MobiDB-lite"/>
    </source>
</evidence>
<dbReference type="InterPro" id="IPR017871">
    <property type="entry name" value="ABC_transporter-like_CS"/>
</dbReference>
<dbReference type="PROSITE" id="PS50893">
    <property type="entry name" value="ABC_TRANSPORTER_2"/>
    <property type="match status" value="1"/>
</dbReference>
<evidence type="ECO:0000256" key="4">
    <source>
        <dbReference type="ARBA" id="ARBA00022967"/>
    </source>
</evidence>
<feature type="region of interest" description="Disordered" evidence="5">
    <location>
        <begin position="1"/>
        <end position="29"/>
    </location>
</feature>
<evidence type="ECO:0000256" key="3">
    <source>
        <dbReference type="ARBA" id="ARBA00022840"/>
    </source>
</evidence>
<evidence type="ECO:0000313" key="7">
    <source>
        <dbReference type="EMBL" id="MDR6243578.1"/>
    </source>
</evidence>
<accession>A0ABU1IZD4</accession>
<evidence type="ECO:0000313" key="8">
    <source>
        <dbReference type="Proteomes" id="UP001185028"/>
    </source>
</evidence>
<feature type="domain" description="ABC transporter" evidence="6">
    <location>
        <begin position="31"/>
        <end position="268"/>
    </location>
</feature>
<proteinExistence type="predicted"/>
<dbReference type="PANTHER" id="PTHR42794">
    <property type="entry name" value="HEMIN IMPORT ATP-BINDING PROTEIN HMUV"/>
    <property type="match status" value="1"/>
</dbReference>
<evidence type="ECO:0000256" key="1">
    <source>
        <dbReference type="ARBA" id="ARBA00022448"/>
    </source>
</evidence>
<dbReference type="RefSeq" id="WP_229685560.1">
    <property type="nucleotide sequence ID" value="NZ_BMMB01000001.1"/>
</dbReference>
<keyword evidence="8" id="KW-1185">Reference proteome</keyword>
<dbReference type="InterPro" id="IPR027417">
    <property type="entry name" value="P-loop_NTPase"/>
</dbReference>
<dbReference type="Proteomes" id="UP001185028">
    <property type="component" value="Unassembled WGS sequence"/>
</dbReference>
<dbReference type="EMBL" id="JAVDQH010000004">
    <property type="protein sequence ID" value="MDR6243578.1"/>
    <property type="molecule type" value="Genomic_DNA"/>
</dbReference>
<name>A0ABU1IZD4_9BACL</name>
<dbReference type="SMART" id="SM00382">
    <property type="entry name" value="AAA"/>
    <property type="match status" value="1"/>
</dbReference>
<dbReference type="PANTHER" id="PTHR42794:SF1">
    <property type="entry name" value="HEMIN IMPORT ATP-BINDING PROTEIN HMUV"/>
    <property type="match status" value="1"/>
</dbReference>
<keyword evidence="1" id="KW-0813">Transport</keyword>
<evidence type="ECO:0000256" key="2">
    <source>
        <dbReference type="ARBA" id="ARBA00022741"/>
    </source>
</evidence>
<organism evidence="7 8">
    <name type="scientific">Paenibacillus hunanensis</name>
    <dbReference type="NCBI Taxonomy" id="539262"/>
    <lineage>
        <taxon>Bacteria</taxon>
        <taxon>Bacillati</taxon>
        <taxon>Bacillota</taxon>
        <taxon>Bacilli</taxon>
        <taxon>Bacillales</taxon>
        <taxon>Paenibacillaceae</taxon>
        <taxon>Paenibacillus</taxon>
    </lineage>
</organism>
<dbReference type="Gene3D" id="3.40.50.300">
    <property type="entry name" value="P-loop containing nucleotide triphosphate hydrolases"/>
    <property type="match status" value="1"/>
</dbReference>
<protein>
    <submittedName>
        <fullName evidence="7">Iron complex transport system ATP-binding protein</fullName>
    </submittedName>
</protein>
<keyword evidence="3 7" id="KW-0067">ATP-binding</keyword>
<dbReference type="PROSITE" id="PS00211">
    <property type="entry name" value="ABC_TRANSPORTER_1"/>
    <property type="match status" value="1"/>
</dbReference>
<dbReference type="GO" id="GO:0005524">
    <property type="term" value="F:ATP binding"/>
    <property type="evidence" value="ECO:0007669"/>
    <property type="project" value="UniProtKB-KW"/>
</dbReference>
<keyword evidence="2" id="KW-0547">Nucleotide-binding</keyword>
<dbReference type="InterPro" id="IPR003439">
    <property type="entry name" value="ABC_transporter-like_ATP-bd"/>
</dbReference>
<dbReference type="CDD" id="cd03214">
    <property type="entry name" value="ABC_Iron-Siderophores_B12_Hemin"/>
    <property type="match status" value="1"/>
</dbReference>
<dbReference type="Pfam" id="PF00005">
    <property type="entry name" value="ABC_tran"/>
    <property type="match status" value="1"/>
</dbReference>
<keyword evidence="4" id="KW-1278">Translocase</keyword>
<feature type="compositionally biased region" description="Basic residues" evidence="5">
    <location>
        <begin position="1"/>
        <end position="10"/>
    </location>
</feature>
<dbReference type="SUPFAM" id="SSF52540">
    <property type="entry name" value="P-loop containing nucleoside triphosphate hydrolases"/>
    <property type="match status" value="1"/>
</dbReference>
<gene>
    <name evidence="7" type="ORF">JOC58_001465</name>
</gene>
<reference evidence="7 8" key="1">
    <citation type="submission" date="2023-07" db="EMBL/GenBank/DDBJ databases">
        <title>Genomic Encyclopedia of Type Strains, Phase IV (KMG-IV): sequencing the most valuable type-strain genomes for metagenomic binning, comparative biology and taxonomic classification.</title>
        <authorList>
            <person name="Goeker M."/>
        </authorList>
    </citation>
    <scope>NUCLEOTIDE SEQUENCE [LARGE SCALE GENOMIC DNA]</scope>
    <source>
        <strain evidence="7 8">DSM 22170</strain>
    </source>
</reference>
<sequence length="287" mass="32941">MMLSKWKKRSTTPSNPYDHSSTSAGHRHPVLQLKELTKRYGEQTVLHEINWSVQPGECWGIVGPNGSGKTTLLQLLAGTEHAQQGEIFLQQRPLHTYSRRELAQHTAVLGQEGLAPLHYPVKEVLAMGRYPYQNWLGHDQLATADQLLDEIMERLDLKELADRPLDQLSGGQRQRVAFGKVMAQQPKLLLLDEPTTYLDIAYQVHFMEWLDTWRRESNITVIAVLHDLNLAARYCDRLLALQEGQIMMQGTPEQLMEESVLKQLFRIRPAIVHHPDIDVPQLLLKRR</sequence>
<dbReference type="InterPro" id="IPR003593">
    <property type="entry name" value="AAA+_ATPase"/>
</dbReference>
<evidence type="ECO:0000259" key="6">
    <source>
        <dbReference type="PROSITE" id="PS50893"/>
    </source>
</evidence>
<feature type="compositionally biased region" description="Polar residues" evidence="5">
    <location>
        <begin position="11"/>
        <end position="24"/>
    </location>
</feature>
<comment type="caution">
    <text evidence="7">The sequence shown here is derived from an EMBL/GenBank/DDBJ whole genome shotgun (WGS) entry which is preliminary data.</text>
</comment>